<evidence type="ECO:0000256" key="11">
    <source>
        <dbReference type="ARBA" id="ARBA00023310"/>
    </source>
</evidence>
<evidence type="ECO:0000256" key="3">
    <source>
        <dbReference type="ARBA" id="ARBA00007681"/>
    </source>
</evidence>
<dbReference type="OrthoDB" id="9812769at2"/>
<dbReference type="GO" id="GO:0045259">
    <property type="term" value="C:proton-transporting ATP synthase complex"/>
    <property type="evidence" value="ECO:0007669"/>
    <property type="project" value="UniProtKB-KW"/>
</dbReference>
<dbReference type="HAMAP" id="MF_00815">
    <property type="entry name" value="ATP_synth_gamma_bact"/>
    <property type="match status" value="1"/>
</dbReference>
<dbReference type="Gene3D" id="1.10.287.80">
    <property type="entry name" value="ATP synthase, gamma subunit, helix hairpin domain"/>
    <property type="match status" value="2"/>
</dbReference>
<keyword evidence="10 12" id="KW-0139">CF(1)</keyword>
<dbReference type="GO" id="GO:0042777">
    <property type="term" value="P:proton motive force-driven plasma membrane ATP synthesis"/>
    <property type="evidence" value="ECO:0007669"/>
    <property type="project" value="UniProtKB-UniRule"/>
</dbReference>
<dbReference type="EMBL" id="JAAEHK010000006">
    <property type="protein sequence ID" value="NDL70197.1"/>
    <property type="molecule type" value="Genomic_DNA"/>
</dbReference>
<dbReference type="Proteomes" id="UP000480312">
    <property type="component" value="Unassembled WGS sequence"/>
</dbReference>
<dbReference type="RefSeq" id="WP_162218089.1">
    <property type="nucleotide sequence ID" value="NZ_JAAEHK010000006.1"/>
</dbReference>
<dbReference type="InterPro" id="IPR023632">
    <property type="entry name" value="ATP_synth_F1_gsu_CS"/>
</dbReference>
<dbReference type="PANTHER" id="PTHR11693:SF22">
    <property type="entry name" value="ATP SYNTHASE SUBUNIT GAMMA, MITOCHONDRIAL"/>
    <property type="match status" value="1"/>
</dbReference>
<evidence type="ECO:0000256" key="6">
    <source>
        <dbReference type="ARBA" id="ARBA00022475"/>
    </source>
</evidence>
<dbReference type="FunFam" id="1.10.287.80:FF:000005">
    <property type="entry name" value="ATP synthase gamma chain"/>
    <property type="match status" value="1"/>
</dbReference>
<comment type="subunit">
    <text evidence="4 12">F-type ATPases have 2 components, CF(1) - the catalytic core - and CF(0) - the membrane proton channel. CF(1) has five subunits: alpha(3), beta(3), gamma(1), delta(1), epsilon(1). CF(0) has three main subunits: a, b and c.</text>
</comment>
<dbReference type="GO" id="GO:0046933">
    <property type="term" value="F:proton-transporting ATP synthase activity, rotational mechanism"/>
    <property type="evidence" value="ECO:0007669"/>
    <property type="project" value="UniProtKB-UniRule"/>
</dbReference>
<dbReference type="AlphaFoldDB" id="A0A7C9KVH6"/>
<reference evidence="13 14" key="1">
    <citation type="submission" date="2020-01" db="EMBL/GenBank/DDBJ databases">
        <title>Whole genome sequencing of Halomonas alkaliphila strain LS44.</title>
        <authorList>
            <person name="Kumar S."/>
            <person name="Paul D."/>
            <person name="Shouche Y."/>
            <person name="Suryavanshi M.V."/>
        </authorList>
    </citation>
    <scope>NUCLEOTIDE SEQUENCE [LARGE SCALE GENOMIC DNA]</scope>
    <source>
        <strain evidence="13 14">LS44</strain>
    </source>
</reference>
<dbReference type="Gene3D" id="3.40.1380.10">
    <property type="match status" value="1"/>
</dbReference>
<gene>
    <name evidence="12 13" type="primary">atpG</name>
    <name evidence="13" type="ORF">GPL32_06690</name>
</gene>
<evidence type="ECO:0000313" key="14">
    <source>
        <dbReference type="Proteomes" id="UP000480312"/>
    </source>
</evidence>
<evidence type="ECO:0000256" key="9">
    <source>
        <dbReference type="ARBA" id="ARBA00023136"/>
    </source>
</evidence>
<evidence type="ECO:0000256" key="12">
    <source>
        <dbReference type="HAMAP-Rule" id="MF_00815"/>
    </source>
</evidence>
<evidence type="ECO:0000256" key="1">
    <source>
        <dbReference type="ARBA" id="ARBA00003456"/>
    </source>
</evidence>
<evidence type="ECO:0000256" key="8">
    <source>
        <dbReference type="ARBA" id="ARBA00023065"/>
    </source>
</evidence>
<proteinExistence type="inferred from homology"/>
<evidence type="ECO:0000313" key="13">
    <source>
        <dbReference type="EMBL" id="NDL70197.1"/>
    </source>
</evidence>
<dbReference type="NCBIfam" id="TIGR01146">
    <property type="entry name" value="ATPsyn_F1gamma"/>
    <property type="match status" value="1"/>
</dbReference>
<dbReference type="CDD" id="cd12151">
    <property type="entry name" value="F1-ATPase_gamma"/>
    <property type="match status" value="1"/>
</dbReference>
<comment type="caution">
    <text evidence="13">The sequence shown here is derived from an EMBL/GenBank/DDBJ whole genome shotgun (WGS) entry which is preliminary data.</text>
</comment>
<dbReference type="PRINTS" id="PR00126">
    <property type="entry name" value="ATPASEGAMMA"/>
</dbReference>
<evidence type="ECO:0000256" key="2">
    <source>
        <dbReference type="ARBA" id="ARBA00004170"/>
    </source>
</evidence>
<keyword evidence="8 12" id="KW-0406">Ion transport</keyword>
<evidence type="ECO:0000256" key="4">
    <source>
        <dbReference type="ARBA" id="ARBA00011648"/>
    </source>
</evidence>
<dbReference type="InterPro" id="IPR000131">
    <property type="entry name" value="ATP_synth_F1_gsu"/>
</dbReference>
<keyword evidence="9 12" id="KW-0472">Membrane</keyword>
<dbReference type="SUPFAM" id="SSF52943">
    <property type="entry name" value="ATP synthase (F1-ATPase), gamma subunit"/>
    <property type="match status" value="1"/>
</dbReference>
<protein>
    <recommendedName>
        <fullName evidence="12">ATP synthase gamma chain</fullName>
    </recommendedName>
    <alternativeName>
        <fullName evidence="12">ATP synthase F1 sector gamma subunit</fullName>
    </alternativeName>
    <alternativeName>
        <fullName evidence="12">F-ATPase gamma subunit</fullName>
    </alternativeName>
</protein>
<dbReference type="PROSITE" id="PS00153">
    <property type="entry name" value="ATPASE_GAMMA"/>
    <property type="match status" value="1"/>
</dbReference>
<evidence type="ECO:0000256" key="7">
    <source>
        <dbReference type="ARBA" id="ARBA00022781"/>
    </source>
</evidence>
<comment type="function">
    <text evidence="1 12">Produces ATP from ADP in the presence of a proton gradient across the membrane. The gamma chain is believed to be important in regulating ATPase activity and the flow of protons through the CF(0) complex.</text>
</comment>
<evidence type="ECO:0000256" key="10">
    <source>
        <dbReference type="ARBA" id="ARBA00023196"/>
    </source>
</evidence>
<keyword evidence="5 12" id="KW-0813">Transport</keyword>
<dbReference type="Pfam" id="PF00231">
    <property type="entry name" value="ATP-synt"/>
    <property type="match status" value="1"/>
</dbReference>
<dbReference type="GO" id="GO:0005886">
    <property type="term" value="C:plasma membrane"/>
    <property type="evidence" value="ECO:0007669"/>
    <property type="project" value="UniProtKB-SubCell"/>
</dbReference>
<accession>A0A7C9KVH6</accession>
<sequence>MAAAKEIRTQIGSIKNTQKITSAMEMVAASKMRKAQDLMKSSQPYANQIRNVVAHIADADVEQEDQHRYMVERPVSRVGYIVVSTDRGLCGGLNVNLFKAVLKDAMAWKQEGAELDFCALGSKAGAFFRNYGGNLVAAKSGLGESPSVEGLIGSVKVMLEAYDDERLDRLYVVYNEFVNTMTQRPVVRQILPLSSDMGADEKHDEENARPGSWDYLYEPDAKALLDSLLVRFIESQVYQAVVENGACEQAARMIAMKSATDNAGNLIDDLEMVYNKARQAAITQEISEIVGGASAV</sequence>
<dbReference type="GO" id="GO:0005524">
    <property type="term" value="F:ATP binding"/>
    <property type="evidence" value="ECO:0007669"/>
    <property type="project" value="UniProtKB-UniRule"/>
</dbReference>
<comment type="similarity">
    <text evidence="3 12">Belongs to the ATPase gamma chain family.</text>
</comment>
<keyword evidence="7 12" id="KW-0375">Hydrogen ion transport</keyword>
<organism evidence="13 14">
    <name type="scientific">Vreelandella alkaliphila</name>
    <dbReference type="NCBI Taxonomy" id="272774"/>
    <lineage>
        <taxon>Bacteria</taxon>
        <taxon>Pseudomonadati</taxon>
        <taxon>Pseudomonadota</taxon>
        <taxon>Gammaproteobacteria</taxon>
        <taxon>Oceanospirillales</taxon>
        <taxon>Halomonadaceae</taxon>
        <taxon>Vreelandella</taxon>
    </lineage>
</organism>
<comment type="subcellular location">
    <subcellularLocation>
        <location evidence="12">Cell membrane</location>
        <topology evidence="12">Peripheral membrane protein</topology>
    </subcellularLocation>
    <subcellularLocation>
        <location evidence="2">Membrane</location>
        <topology evidence="2">Peripheral membrane protein</topology>
    </subcellularLocation>
</comment>
<dbReference type="InterPro" id="IPR035968">
    <property type="entry name" value="ATP_synth_F1_ATPase_gsu"/>
</dbReference>
<evidence type="ECO:0000256" key="5">
    <source>
        <dbReference type="ARBA" id="ARBA00022448"/>
    </source>
</evidence>
<keyword evidence="6 12" id="KW-1003">Cell membrane</keyword>
<name>A0A7C9KVH6_9GAMM</name>
<dbReference type="NCBIfam" id="NF004144">
    <property type="entry name" value="PRK05621.1-1"/>
    <property type="match status" value="1"/>
</dbReference>
<dbReference type="PANTHER" id="PTHR11693">
    <property type="entry name" value="ATP SYNTHASE GAMMA CHAIN"/>
    <property type="match status" value="1"/>
</dbReference>
<keyword evidence="11 12" id="KW-0066">ATP synthesis</keyword>